<proteinExistence type="predicted"/>
<dbReference type="Gene3D" id="3.40.50.980">
    <property type="match status" value="2"/>
</dbReference>
<dbReference type="Proteomes" id="UP000466931">
    <property type="component" value="Chromosome"/>
</dbReference>
<protein>
    <recommendedName>
        <fullName evidence="5">Non-ribosomal peptide synthetase</fullName>
    </recommendedName>
</protein>
<dbReference type="Pfam" id="PF00668">
    <property type="entry name" value="Condensation"/>
    <property type="match status" value="1"/>
</dbReference>
<feature type="domain" description="Condensation" evidence="2">
    <location>
        <begin position="9"/>
        <end position="340"/>
    </location>
</feature>
<evidence type="ECO:0000259" key="1">
    <source>
        <dbReference type="Pfam" id="PF00501"/>
    </source>
</evidence>
<dbReference type="SUPFAM" id="SSF52777">
    <property type="entry name" value="CoA-dependent acyltransferases"/>
    <property type="match status" value="2"/>
</dbReference>
<dbReference type="GO" id="GO:0043041">
    <property type="term" value="P:amino acid activation for nonribosomal peptide biosynthetic process"/>
    <property type="evidence" value="ECO:0007669"/>
    <property type="project" value="TreeGrafter"/>
</dbReference>
<dbReference type="InterPro" id="IPR000873">
    <property type="entry name" value="AMP-dep_synth/lig_dom"/>
</dbReference>
<dbReference type="InterPro" id="IPR020845">
    <property type="entry name" value="AMP-binding_CS"/>
</dbReference>
<evidence type="ECO:0008006" key="5">
    <source>
        <dbReference type="Google" id="ProtNLM"/>
    </source>
</evidence>
<dbReference type="Gene3D" id="3.30.559.30">
    <property type="entry name" value="Nonribosomal peptide synthetase, condensation domain"/>
    <property type="match status" value="1"/>
</dbReference>
<dbReference type="GO" id="GO:0044550">
    <property type="term" value="P:secondary metabolite biosynthetic process"/>
    <property type="evidence" value="ECO:0007669"/>
    <property type="project" value="TreeGrafter"/>
</dbReference>
<name>A0A7I7XQS1_9MYCO</name>
<dbReference type="GO" id="GO:0031177">
    <property type="term" value="F:phosphopantetheine binding"/>
    <property type="evidence" value="ECO:0007669"/>
    <property type="project" value="TreeGrafter"/>
</dbReference>
<dbReference type="GO" id="GO:0005737">
    <property type="term" value="C:cytoplasm"/>
    <property type="evidence" value="ECO:0007669"/>
    <property type="project" value="TreeGrafter"/>
</dbReference>
<evidence type="ECO:0000313" key="3">
    <source>
        <dbReference type="EMBL" id="BBZ31540.1"/>
    </source>
</evidence>
<dbReference type="PANTHER" id="PTHR45527">
    <property type="entry name" value="NONRIBOSOMAL PEPTIDE SYNTHETASE"/>
    <property type="match status" value="1"/>
</dbReference>
<dbReference type="InterPro" id="IPR001242">
    <property type="entry name" value="Condensation_dom"/>
</dbReference>
<dbReference type="Pfam" id="PF00501">
    <property type="entry name" value="AMP-binding"/>
    <property type="match status" value="1"/>
</dbReference>
<dbReference type="PROSITE" id="PS00455">
    <property type="entry name" value="AMP_BINDING"/>
    <property type="match status" value="1"/>
</dbReference>
<dbReference type="GO" id="GO:0008610">
    <property type="term" value="P:lipid biosynthetic process"/>
    <property type="evidence" value="ECO:0007669"/>
    <property type="project" value="UniProtKB-ARBA"/>
</dbReference>
<gene>
    <name evidence="3" type="ORF">MCNF_01450</name>
</gene>
<evidence type="ECO:0000313" key="4">
    <source>
        <dbReference type="Proteomes" id="UP000466931"/>
    </source>
</evidence>
<dbReference type="AlphaFoldDB" id="A0A7I7XQS1"/>
<dbReference type="PANTHER" id="PTHR45527:SF14">
    <property type="entry name" value="PLIPASTATIN SYNTHASE SUBUNIT B"/>
    <property type="match status" value="1"/>
</dbReference>
<reference evidence="3" key="1">
    <citation type="journal article" date="2019" name="Emerg. Microbes Infect.">
        <title>Comprehensive subspecies identification of 175 nontuberculous mycobacteria species based on 7547 genomic profiles.</title>
        <authorList>
            <person name="Matsumoto Y."/>
            <person name="Kinjo T."/>
            <person name="Motooka D."/>
            <person name="Nabeya D."/>
            <person name="Jung N."/>
            <person name="Uechi K."/>
            <person name="Horii T."/>
            <person name="Iida T."/>
            <person name="Fujita J."/>
            <person name="Nakamura S."/>
        </authorList>
    </citation>
    <scope>NUCLEOTIDE SEQUENCE [LARGE SCALE GENOMIC DNA]</scope>
    <source>
        <strain evidence="3">JCM 13671</strain>
    </source>
</reference>
<dbReference type="EMBL" id="AP022612">
    <property type="protein sequence ID" value="BBZ31540.1"/>
    <property type="molecule type" value="Genomic_DNA"/>
</dbReference>
<dbReference type="SUPFAM" id="SSF56801">
    <property type="entry name" value="Acetyl-CoA synthetase-like"/>
    <property type="match status" value="1"/>
</dbReference>
<reference evidence="3" key="2">
    <citation type="submission" date="2020-02" db="EMBL/GenBank/DDBJ databases">
        <authorList>
            <person name="Matsumoto Y."/>
            <person name="Motooka D."/>
            <person name="Nakamura S."/>
        </authorList>
    </citation>
    <scope>NUCLEOTIDE SEQUENCE</scope>
    <source>
        <strain evidence="3">JCM 13671</strain>
    </source>
</reference>
<feature type="domain" description="AMP-dependent synthetase/ligase" evidence="1">
    <location>
        <begin position="465"/>
        <end position="773"/>
    </location>
</feature>
<keyword evidence="4" id="KW-1185">Reference proteome</keyword>
<evidence type="ECO:0000259" key="2">
    <source>
        <dbReference type="Pfam" id="PF00668"/>
    </source>
</evidence>
<sequence length="789" mass="83785">MEFDELSLPITHPQLDIWLAGAAGHSGAEEWQLGLFAKIEGAVERYALEWSIGRVLQEAEPLRAAFVEANGQIFQKPLDHPDFTLQFYDLTDSQDSAEKAREIASSIQRTPMPLAGSLFRFALFQTRDDEYFLFGACHHIVLDGTGVALIGQRIASVYSAIVTGAAVPPTLFGTLADLVSLESEYEASREYLEDEAYWTGNIPVDGDQDLQRSPTVVDPNSHWPTEPVALDQTVMEMVEKCCEVWTFPRSSVITAACALLARGYDCRGSNVVLELPVTRRVRPESKTLPGMVAGVVPLVLEASPEASVSRFCEHVDQRMREALQHQRFPVQALERKLRPRGAGQPPQRLSINFLPASFTLDFGGVPATASLINVGVVGGFGLVFSDVGGEVLLSTMGQGHPLSDLTTAELVNRLNRVLVAMTADTSQLLSSLDLLDVRERRSLDVFGRRDVLAGSVSESSIPAVFAQQVLVSPNAIAVRCDGRSWTYQELDEASNRMAHLLISHGAGPGECVGLVLGRSAEAIVSILAVLKSGAAYLPIDPVVPDSRLEFMLADAAPVAVVSGAGSADRLTGCGVLVVDVSDPHIDHQSRTAPVGYPAPDDVAHIIYTSGTTGVPKGVAVTHGNVTRLFDGLDVGVEMGPGQVWAQCSSLAFDFSVWEIWGALLHGGRLVVVPDSVTRSADELQALLVAEKVTVLSQTPSAVGVLSPEGLAAASLMVAAEPCPGDVVDRWASGRVMINGYGPTETTVYATISAPLQAGSGVVPIGFPVPGVGVVRAGCAVAFGGGGCGR</sequence>
<organism evidence="3 4">
    <name type="scientific">Mycolicibacterium confluentis</name>
    <dbReference type="NCBI Taxonomy" id="28047"/>
    <lineage>
        <taxon>Bacteria</taxon>
        <taxon>Bacillati</taxon>
        <taxon>Actinomycetota</taxon>
        <taxon>Actinomycetes</taxon>
        <taxon>Mycobacteriales</taxon>
        <taxon>Mycobacteriaceae</taxon>
        <taxon>Mycolicibacterium</taxon>
    </lineage>
</organism>
<accession>A0A7I7XQS1</accession>
<dbReference type="FunFam" id="3.40.50.980:FF:000001">
    <property type="entry name" value="Non-ribosomal peptide synthetase"/>
    <property type="match status" value="1"/>
</dbReference>
<dbReference type="Gene3D" id="3.30.559.10">
    <property type="entry name" value="Chloramphenicol acetyltransferase-like domain"/>
    <property type="match status" value="1"/>
</dbReference>
<dbReference type="GO" id="GO:0003824">
    <property type="term" value="F:catalytic activity"/>
    <property type="evidence" value="ECO:0007669"/>
    <property type="project" value="InterPro"/>
</dbReference>
<dbReference type="UniPathway" id="UPA00011"/>
<dbReference type="InterPro" id="IPR023213">
    <property type="entry name" value="CAT-like_dom_sf"/>
</dbReference>